<sequence>MRSASWSPFLFVSCQSNQGFITSIGKSKSTRRKLSAAVQQSINLLLCFPVKRTIKGGCVWETIFVSCRVCSSRARMVSTKYSM</sequence>
<dbReference type="AlphaFoldDB" id="A0A5N6GYE5"/>
<name>A0A5N6GYE5_ASPFL</name>
<dbReference type="Proteomes" id="UP000325434">
    <property type="component" value="Unassembled WGS sequence"/>
</dbReference>
<dbReference type="EMBL" id="ML734590">
    <property type="protein sequence ID" value="KAB8247322.1"/>
    <property type="molecule type" value="Genomic_DNA"/>
</dbReference>
<gene>
    <name evidence="1" type="ORF">BDV35DRAFT_351277</name>
</gene>
<proteinExistence type="predicted"/>
<reference evidence="1" key="1">
    <citation type="submission" date="2019-04" db="EMBL/GenBank/DDBJ databases">
        <title>Friends and foes A comparative genomics study of 23 Aspergillus species from section Flavi.</title>
        <authorList>
            <consortium name="DOE Joint Genome Institute"/>
            <person name="Kjaerbolling I."/>
            <person name="Vesth T."/>
            <person name="Frisvad J.C."/>
            <person name="Nybo J.L."/>
            <person name="Theobald S."/>
            <person name="Kildgaard S."/>
            <person name="Isbrandt T."/>
            <person name="Kuo A."/>
            <person name="Sato A."/>
            <person name="Lyhne E.K."/>
            <person name="Kogle M.E."/>
            <person name="Wiebenga A."/>
            <person name="Kun R.S."/>
            <person name="Lubbers R.J."/>
            <person name="Makela M.R."/>
            <person name="Barry K."/>
            <person name="Chovatia M."/>
            <person name="Clum A."/>
            <person name="Daum C."/>
            <person name="Haridas S."/>
            <person name="He G."/>
            <person name="LaButti K."/>
            <person name="Lipzen A."/>
            <person name="Mondo S."/>
            <person name="Riley R."/>
            <person name="Salamov A."/>
            <person name="Simmons B.A."/>
            <person name="Magnuson J.K."/>
            <person name="Henrissat B."/>
            <person name="Mortensen U.H."/>
            <person name="Larsen T.O."/>
            <person name="Devries R.P."/>
            <person name="Grigoriev I.V."/>
            <person name="Machida M."/>
            <person name="Baker S.E."/>
            <person name="Andersen M.R."/>
        </authorList>
    </citation>
    <scope>NUCLEOTIDE SEQUENCE [LARGE SCALE GENOMIC DNA]</scope>
    <source>
        <strain evidence="1">CBS 121.62</strain>
    </source>
</reference>
<organism evidence="1">
    <name type="scientific">Aspergillus flavus</name>
    <dbReference type="NCBI Taxonomy" id="5059"/>
    <lineage>
        <taxon>Eukaryota</taxon>
        <taxon>Fungi</taxon>
        <taxon>Dikarya</taxon>
        <taxon>Ascomycota</taxon>
        <taxon>Pezizomycotina</taxon>
        <taxon>Eurotiomycetes</taxon>
        <taxon>Eurotiomycetidae</taxon>
        <taxon>Eurotiales</taxon>
        <taxon>Aspergillaceae</taxon>
        <taxon>Aspergillus</taxon>
        <taxon>Aspergillus subgen. Circumdati</taxon>
    </lineage>
</organism>
<protein>
    <submittedName>
        <fullName evidence="1">Uncharacterized protein</fullName>
    </submittedName>
</protein>
<evidence type="ECO:0000313" key="1">
    <source>
        <dbReference type="EMBL" id="KAB8247322.1"/>
    </source>
</evidence>
<accession>A0A5N6GYE5</accession>